<feature type="compositionally biased region" description="Low complexity" evidence="6">
    <location>
        <begin position="207"/>
        <end position="223"/>
    </location>
</feature>
<feature type="transmembrane region" description="Helical" evidence="7">
    <location>
        <begin position="12"/>
        <end position="32"/>
    </location>
</feature>
<keyword evidence="10" id="KW-1185">Reference proteome</keyword>
<evidence type="ECO:0000256" key="2">
    <source>
        <dbReference type="ARBA" id="ARBA00022692"/>
    </source>
</evidence>
<evidence type="ECO:0000256" key="1">
    <source>
        <dbReference type="ARBA" id="ARBA00004141"/>
    </source>
</evidence>
<evidence type="ECO:0000256" key="3">
    <source>
        <dbReference type="ARBA" id="ARBA00022989"/>
    </source>
</evidence>
<reference evidence="9 10" key="1">
    <citation type="submission" date="2021-11" db="EMBL/GenBank/DDBJ databases">
        <title>Black yeast isolated from Biological Soil Crust.</title>
        <authorList>
            <person name="Kurbessoian T."/>
        </authorList>
    </citation>
    <scope>NUCLEOTIDE SEQUENCE [LARGE SCALE GENOMIC DNA]</scope>
    <source>
        <strain evidence="9 10">CCFEE 5522</strain>
    </source>
</reference>
<organism evidence="9 10">
    <name type="scientific">Oleoguttula mirabilis</name>
    <dbReference type="NCBI Taxonomy" id="1507867"/>
    <lineage>
        <taxon>Eukaryota</taxon>
        <taxon>Fungi</taxon>
        <taxon>Dikarya</taxon>
        <taxon>Ascomycota</taxon>
        <taxon>Pezizomycotina</taxon>
        <taxon>Dothideomycetes</taxon>
        <taxon>Dothideomycetidae</taxon>
        <taxon>Mycosphaerellales</taxon>
        <taxon>Teratosphaeriaceae</taxon>
        <taxon>Oleoguttula</taxon>
    </lineage>
</organism>
<feature type="transmembrane region" description="Helical" evidence="7">
    <location>
        <begin position="115"/>
        <end position="138"/>
    </location>
</feature>
<dbReference type="GO" id="GO:0016020">
    <property type="term" value="C:membrane"/>
    <property type="evidence" value="ECO:0007669"/>
    <property type="project" value="UniProtKB-SubCell"/>
</dbReference>
<dbReference type="AlphaFoldDB" id="A0AAV9JMU7"/>
<keyword evidence="4 7" id="KW-0472">Membrane</keyword>
<feature type="transmembrane region" description="Helical" evidence="7">
    <location>
        <begin position="84"/>
        <end position="103"/>
    </location>
</feature>
<feature type="transmembrane region" description="Helical" evidence="7">
    <location>
        <begin position="158"/>
        <end position="177"/>
    </location>
</feature>
<keyword evidence="3 7" id="KW-1133">Transmembrane helix</keyword>
<dbReference type="InterPro" id="IPR049326">
    <property type="entry name" value="Rhodopsin_dom_fungi"/>
</dbReference>
<accession>A0AAV9JMU7</accession>
<dbReference type="Pfam" id="PF20684">
    <property type="entry name" value="Fung_rhodopsin"/>
    <property type="match status" value="1"/>
</dbReference>
<name>A0AAV9JMU7_9PEZI</name>
<dbReference type="PANTHER" id="PTHR33048">
    <property type="entry name" value="PTH11-LIKE INTEGRAL MEMBRANE PROTEIN (AFU_ORTHOLOGUE AFUA_5G11245)"/>
    <property type="match status" value="1"/>
</dbReference>
<evidence type="ECO:0000256" key="5">
    <source>
        <dbReference type="ARBA" id="ARBA00038359"/>
    </source>
</evidence>
<comment type="similarity">
    <text evidence="5">Belongs to the SAT4 family.</text>
</comment>
<gene>
    <name evidence="9" type="ORF">LTR36_001874</name>
</gene>
<evidence type="ECO:0000256" key="4">
    <source>
        <dbReference type="ARBA" id="ARBA00023136"/>
    </source>
</evidence>
<sequence>MFANGSIKLTYTTALLGIIAQSCAKLSVVFLYERLAPRQDKRGIAVLLSCVSAWVIFALIGTAFTCNTKLSYAAKCPTDGYLVFPIIGTNLVTDAMLAFWMVPRVYKLQASRQHRIVPIVLMSMRLLVCCLEAGQIGYLVKVRSHASFNGSDKTWNGSIIWSLSICTIHMSVITATIPRINTFITDIQTKQSGLAITQRDYEHYKSSKSGSNNGSRNKSPSGRTVLDSFRPDTHVQRRNEFGHGSRSGNEIEMDVRDPVETGSQSSLQRNAVYQKTEFRWEEEYTTTSPPEPEMQGQKRR</sequence>
<feature type="transmembrane region" description="Helical" evidence="7">
    <location>
        <begin position="44"/>
        <end position="64"/>
    </location>
</feature>
<feature type="region of interest" description="Disordered" evidence="6">
    <location>
        <begin position="203"/>
        <end position="252"/>
    </location>
</feature>
<feature type="compositionally biased region" description="Basic and acidic residues" evidence="6">
    <location>
        <begin position="229"/>
        <end position="243"/>
    </location>
</feature>
<keyword evidence="2 7" id="KW-0812">Transmembrane</keyword>
<evidence type="ECO:0000313" key="9">
    <source>
        <dbReference type="EMBL" id="KAK4546656.1"/>
    </source>
</evidence>
<evidence type="ECO:0000256" key="6">
    <source>
        <dbReference type="SAM" id="MobiDB-lite"/>
    </source>
</evidence>
<dbReference type="EMBL" id="JAVFHQ010000014">
    <property type="protein sequence ID" value="KAK4546656.1"/>
    <property type="molecule type" value="Genomic_DNA"/>
</dbReference>
<comment type="caution">
    <text evidence="9">The sequence shown here is derived from an EMBL/GenBank/DDBJ whole genome shotgun (WGS) entry which is preliminary data.</text>
</comment>
<evidence type="ECO:0000313" key="10">
    <source>
        <dbReference type="Proteomes" id="UP001324427"/>
    </source>
</evidence>
<proteinExistence type="inferred from homology"/>
<evidence type="ECO:0000256" key="7">
    <source>
        <dbReference type="SAM" id="Phobius"/>
    </source>
</evidence>
<dbReference type="Proteomes" id="UP001324427">
    <property type="component" value="Unassembled WGS sequence"/>
</dbReference>
<feature type="region of interest" description="Disordered" evidence="6">
    <location>
        <begin position="277"/>
        <end position="300"/>
    </location>
</feature>
<evidence type="ECO:0000259" key="8">
    <source>
        <dbReference type="Pfam" id="PF20684"/>
    </source>
</evidence>
<feature type="domain" description="Rhodopsin" evidence="8">
    <location>
        <begin position="10"/>
        <end position="184"/>
    </location>
</feature>
<protein>
    <recommendedName>
        <fullName evidence="8">Rhodopsin domain-containing protein</fullName>
    </recommendedName>
</protein>
<dbReference type="InterPro" id="IPR052337">
    <property type="entry name" value="SAT4-like"/>
</dbReference>
<comment type="subcellular location">
    <subcellularLocation>
        <location evidence="1">Membrane</location>
        <topology evidence="1">Multi-pass membrane protein</topology>
    </subcellularLocation>
</comment>
<dbReference type="PANTHER" id="PTHR33048:SF129">
    <property type="entry name" value="INTEGRAL MEMBRANE PROTEIN-RELATED"/>
    <property type="match status" value="1"/>
</dbReference>